<evidence type="ECO:0000256" key="1">
    <source>
        <dbReference type="SAM" id="Phobius"/>
    </source>
</evidence>
<feature type="transmembrane region" description="Helical" evidence="1">
    <location>
        <begin position="27"/>
        <end position="48"/>
    </location>
</feature>
<protein>
    <submittedName>
        <fullName evidence="2">Uncharacterized protein</fullName>
    </submittedName>
</protein>
<evidence type="ECO:0000313" key="2">
    <source>
        <dbReference type="EMBL" id="GAA0178716.1"/>
    </source>
</evidence>
<comment type="caution">
    <text evidence="2">The sequence shown here is derived from an EMBL/GenBank/DDBJ whole genome shotgun (WGS) entry which is preliminary data.</text>
</comment>
<keyword evidence="1" id="KW-1133">Transmembrane helix</keyword>
<evidence type="ECO:0000313" key="3">
    <source>
        <dbReference type="Proteomes" id="UP001454036"/>
    </source>
</evidence>
<accession>A0AAV3RP92</accession>
<feature type="transmembrane region" description="Helical" evidence="1">
    <location>
        <begin position="122"/>
        <end position="150"/>
    </location>
</feature>
<dbReference type="EMBL" id="BAABME010028375">
    <property type="protein sequence ID" value="GAA0178716.1"/>
    <property type="molecule type" value="Genomic_DNA"/>
</dbReference>
<name>A0AAV3RP92_LITER</name>
<dbReference type="AlphaFoldDB" id="A0AAV3RP92"/>
<gene>
    <name evidence="2" type="ORF">LIER_42185</name>
</gene>
<keyword evidence="3" id="KW-1185">Reference proteome</keyword>
<sequence>MQVHQFRGMQVQQFQGRAIAKPKVRTAIAIACLVVLIIFVYTILWIYHSFQCVGANQMSDIKDLHVSREFYREFKEKASSLLMLREEEKMLEVERGNVLFIILFPLTLIDVLLNIKQCRVEMIWFCYVVTIGLTLFTVIIIMGLMSYPIVESERDLKMRYVMAQQPFIDELTKNPSRIPRLLTKSQSWSEAETRTRSWNGESIIAPADHIPKTIEISRTHMPCELY</sequence>
<keyword evidence="1" id="KW-0472">Membrane</keyword>
<dbReference type="Proteomes" id="UP001454036">
    <property type="component" value="Unassembled WGS sequence"/>
</dbReference>
<keyword evidence="1" id="KW-0812">Transmembrane</keyword>
<reference evidence="2 3" key="1">
    <citation type="submission" date="2024-01" db="EMBL/GenBank/DDBJ databases">
        <title>The complete chloroplast genome sequence of Lithospermum erythrorhizon: insights into the phylogenetic relationship among Boraginaceae species and the maternal lineages of purple gromwells.</title>
        <authorList>
            <person name="Okada T."/>
            <person name="Watanabe K."/>
        </authorList>
    </citation>
    <scope>NUCLEOTIDE SEQUENCE [LARGE SCALE GENOMIC DNA]</scope>
</reference>
<organism evidence="2 3">
    <name type="scientific">Lithospermum erythrorhizon</name>
    <name type="common">Purple gromwell</name>
    <name type="synonym">Lithospermum officinale var. erythrorhizon</name>
    <dbReference type="NCBI Taxonomy" id="34254"/>
    <lineage>
        <taxon>Eukaryota</taxon>
        <taxon>Viridiplantae</taxon>
        <taxon>Streptophyta</taxon>
        <taxon>Embryophyta</taxon>
        <taxon>Tracheophyta</taxon>
        <taxon>Spermatophyta</taxon>
        <taxon>Magnoliopsida</taxon>
        <taxon>eudicotyledons</taxon>
        <taxon>Gunneridae</taxon>
        <taxon>Pentapetalae</taxon>
        <taxon>asterids</taxon>
        <taxon>lamiids</taxon>
        <taxon>Boraginales</taxon>
        <taxon>Boraginaceae</taxon>
        <taxon>Boraginoideae</taxon>
        <taxon>Lithospermeae</taxon>
        <taxon>Lithospermum</taxon>
    </lineage>
</organism>
<proteinExistence type="predicted"/>
<feature type="transmembrane region" description="Helical" evidence="1">
    <location>
        <begin position="98"/>
        <end position="115"/>
    </location>
</feature>